<dbReference type="PANTHER" id="PTHR45749:SF21">
    <property type="entry name" value="DUF4371 DOMAIN-CONTAINING PROTEIN"/>
    <property type="match status" value="1"/>
</dbReference>
<reference evidence="1 2" key="1">
    <citation type="submission" date="2023-01" db="EMBL/GenBank/DDBJ databases">
        <authorList>
            <person name="Whitehead M."/>
        </authorList>
    </citation>
    <scope>NUCLEOTIDE SEQUENCE [LARGE SCALE GENOMIC DNA]</scope>
</reference>
<keyword evidence="2" id="KW-1185">Reference proteome</keyword>
<dbReference type="PANTHER" id="PTHR45749">
    <property type="match status" value="1"/>
</dbReference>
<dbReference type="EMBL" id="CARXXK010000002">
    <property type="protein sequence ID" value="CAI6357306.1"/>
    <property type="molecule type" value="Genomic_DNA"/>
</dbReference>
<accession>A0AAV0WNR1</accession>
<protein>
    <submittedName>
        <fullName evidence="1">Uncharacterized protein</fullName>
    </submittedName>
</protein>
<proteinExistence type="predicted"/>
<evidence type="ECO:0000313" key="2">
    <source>
        <dbReference type="Proteomes" id="UP001160148"/>
    </source>
</evidence>
<sequence length="118" mass="13481">MRGHDDSGPISNCEKDNNDCNFRCLLSFRALSGDLTLKIHLMNLGKSAYISPIIKNEILQKYAALLTLIQKEILLKINQANFLTILADETYDIIIYLIEQMSLCVRYINDGCIREIQN</sequence>
<organism evidence="1 2">
    <name type="scientific">Macrosiphum euphorbiae</name>
    <name type="common">potato aphid</name>
    <dbReference type="NCBI Taxonomy" id="13131"/>
    <lineage>
        <taxon>Eukaryota</taxon>
        <taxon>Metazoa</taxon>
        <taxon>Ecdysozoa</taxon>
        <taxon>Arthropoda</taxon>
        <taxon>Hexapoda</taxon>
        <taxon>Insecta</taxon>
        <taxon>Pterygota</taxon>
        <taxon>Neoptera</taxon>
        <taxon>Paraneoptera</taxon>
        <taxon>Hemiptera</taxon>
        <taxon>Sternorrhyncha</taxon>
        <taxon>Aphidomorpha</taxon>
        <taxon>Aphidoidea</taxon>
        <taxon>Aphididae</taxon>
        <taxon>Macrosiphini</taxon>
        <taxon>Macrosiphum</taxon>
    </lineage>
</organism>
<evidence type="ECO:0000313" key="1">
    <source>
        <dbReference type="EMBL" id="CAI6357306.1"/>
    </source>
</evidence>
<dbReference type="AlphaFoldDB" id="A0AAV0WNR1"/>
<gene>
    <name evidence="1" type="ORF">MEUPH1_LOCUS12944</name>
</gene>
<comment type="caution">
    <text evidence="1">The sequence shown here is derived from an EMBL/GenBank/DDBJ whole genome shotgun (WGS) entry which is preliminary data.</text>
</comment>
<dbReference type="Proteomes" id="UP001160148">
    <property type="component" value="Unassembled WGS sequence"/>
</dbReference>
<name>A0AAV0WNR1_9HEMI</name>